<dbReference type="GO" id="GO:0003676">
    <property type="term" value="F:nucleic acid binding"/>
    <property type="evidence" value="ECO:0007669"/>
    <property type="project" value="InterPro"/>
</dbReference>
<sequence>MVEVYIDGASAGDPGPSGAGVFINNNGSVERYTFPLGKMNNHEAEFVSFLKAMEICVEKGYRIVSVRTDSKAVVGAVEKEFVKKEKYRVIFEKGLELSKQLDLFFIKWIPSKENRADELARRAIRENGEMNE</sequence>
<dbReference type="InterPro" id="IPR002156">
    <property type="entry name" value="RNaseH_domain"/>
</dbReference>
<accession>A0A370GL08</accession>
<dbReference type="PROSITE" id="PS50879">
    <property type="entry name" value="RNASE_H_1"/>
    <property type="match status" value="1"/>
</dbReference>
<proteinExistence type="predicted"/>
<dbReference type="OrthoDB" id="7845843at2"/>
<evidence type="ECO:0000313" key="2">
    <source>
        <dbReference type="EMBL" id="RDI43054.1"/>
    </source>
</evidence>
<dbReference type="EMBL" id="QQAY01000004">
    <property type="protein sequence ID" value="RDI43054.1"/>
    <property type="molecule type" value="Genomic_DNA"/>
</dbReference>
<dbReference type="GO" id="GO:0004523">
    <property type="term" value="F:RNA-DNA hybrid ribonuclease activity"/>
    <property type="evidence" value="ECO:0007669"/>
    <property type="project" value="InterPro"/>
</dbReference>
<dbReference type="CDD" id="cd09279">
    <property type="entry name" value="RNase_HI_like"/>
    <property type="match status" value="1"/>
</dbReference>
<comment type="caution">
    <text evidence="2">The sequence shown here is derived from an EMBL/GenBank/DDBJ whole genome shotgun (WGS) entry which is preliminary data.</text>
</comment>
<dbReference type="RefSeq" id="WP_114745371.1">
    <property type="nucleotide sequence ID" value="NZ_QQAY01000004.1"/>
</dbReference>
<protein>
    <submittedName>
        <fullName evidence="2">Ribonuclease HI</fullName>
    </submittedName>
</protein>
<gene>
    <name evidence="2" type="ORF">DFR59_104105</name>
</gene>
<evidence type="ECO:0000259" key="1">
    <source>
        <dbReference type="PROSITE" id="PS50879"/>
    </source>
</evidence>
<dbReference type="InterPro" id="IPR012337">
    <property type="entry name" value="RNaseH-like_sf"/>
</dbReference>
<dbReference type="PANTHER" id="PTHR47723:SF19">
    <property type="entry name" value="POLYNUCLEOTIDYL TRANSFERASE, RIBONUCLEASE H-LIKE SUPERFAMILY PROTEIN"/>
    <property type="match status" value="1"/>
</dbReference>
<dbReference type="Pfam" id="PF13456">
    <property type="entry name" value="RVT_3"/>
    <property type="match status" value="1"/>
</dbReference>
<keyword evidence="3" id="KW-1185">Reference proteome</keyword>
<reference evidence="2 3" key="1">
    <citation type="submission" date="2018-07" db="EMBL/GenBank/DDBJ databases">
        <title>Genomic Encyclopedia of Type Strains, Phase IV (KMG-IV): sequencing the most valuable type-strain genomes for metagenomic binning, comparative biology and taxonomic classification.</title>
        <authorList>
            <person name="Goeker M."/>
        </authorList>
    </citation>
    <scope>NUCLEOTIDE SEQUENCE [LARGE SCALE GENOMIC DNA]</scope>
    <source>
        <strain evidence="2 3">DSM 25281</strain>
    </source>
</reference>
<name>A0A370GL08_9BACI</name>
<dbReference type="Gene3D" id="3.30.420.10">
    <property type="entry name" value="Ribonuclease H-like superfamily/Ribonuclease H"/>
    <property type="match status" value="1"/>
</dbReference>
<dbReference type="Proteomes" id="UP000255326">
    <property type="component" value="Unassembled WGS sequence"/>
</dbReference>
<organism evidence="2 3">
    <name type="scientific">Falsibacillus pallidus</name>
    <dbReference type="NCBI Taxonomy" id="493781"/>
    <lineage>
        <taxon>Bacteria</taxon>
        <taxon>Bacillati</taxon>
        <taxon>Bacillota</taxon>
        <taxon>Bacilli</taxon>
        <taxon>Bacillales</taxon>
        <taxon>Bacillaceae</taxon>
        <taxon>Falsibacillus</taxon>
    </lineage>
</organism>
<evidence type="ECO:0000313" key="3">
    <source>
        <dbReference type="Proteomes" id="UP000255326"/>
    </source>
</evidence>
<dbReference type="PANTHER" id="PTHR47723">
    <property type="entry name" value="OS05G0353850 PROTEIN"/>
    <property type="match status" value="1"/>
</dbReference>
<dbReference type="AlphaFoldDB" id="A0A370GL08"/>
<dbReference type="InterPro" id="IPR036397">
    <property type="entry name" value="RNaseH_sf"/>
</dbReference>
<dbReference type="SUPFAM" id="SSF53098">
    <property type="entry name" value="Ribonuclease H-like"/>
    <property type="match status" value="1"/>
</dbReference>
<feature type="domain" description="RNase H type-1" evidence="1">
    <location>
        <begin position="1"/>
        <end position="125"/>
    </location>
</feature>
<dbReference type="InterPro" id="IPR053151">
    <property type="entry name" value="RNase_H-like"/>
</dbReference>